<protein>
    <submittedName>
        <fullName evidence="2">Transmembrane protein, putative</fullName>
    </submittedName>
</protein>
<reference evidence="2 4" key="2">
    <citation type="journal article" date="2014" name="BMC Genomics">
        <title>An improved genome release (version Mt4.0) for the model legume Medicago truncatula.</title>
        <authorList>
            <person name="Tang H."/>
            <person name="Krishnakumar V."/>
            <person name="Bidwell S."/>
            <person name="Rosen B."/>
            <person name="Chan A."/>
            <person name="Zhou S."/>
            <person name="Gentzbittel L."/>
            <person name="Childs K.L."/>
            <person name="Yandell M."/>
            <person name="Gundlach H."/>
            <person name="Mayer K.F."/>
            <person name="Schwartz D.C."/>
            <person name="Town C.D."/>
        </authorList>
    </citation>
    <scope>GENOME REANNOTATION</scope>
    <source>
        <strain evidence="2">A17</strain>
        <strain evidence="3 4">cv. Jemalong A17</strain>
    </source>
</reference>
<dbReference type="AlphaFoldDB" id="A0A072UGD2"/>
<dbReference type="Proteomes" id="UP000002051">
    <property type="component" value="Chromosome 5"/>
</dbReference>
<name>A0A072UGD2_MEDTR</name>
<gene>
    <name evidence="2" type="ordered locus">MTR_5g097145</name>
</gene>
<dbReference type="EMBL" id="CM001221">
    <property type="protein sequence ID" value="KEH28476.1"/>
    <property type="molecule type" value="Genomic_DNA"/>
</dbReference>
<feature type="transmembrane region" description="Helical" evidence="1">
    <location>
        <begin position="12"/>
        <end position="34"/>
    </location>
</feature>
<dbReference type="EnsemblPlants" id="KEH28476">
    <property type="protein sequence ID" value="KEH28476"/>
    <property type="gene ID" value="MTR_5g097145"/>
</dbReference>
<keyword evidence="1" id="KW-1133">Transmembrane helix</keyword>
<reference evidence="2 4" key="1">
    <citation type="journal article" date="2011" name="Nature">
        <title>The Medicago genome provides insight into the evolution of rhizobial symbioses.</title>
        <authorList>
            <person name="Young N.D."/>
            <person name="Debelle F."/>
            <person name="Oldroyd G.E."/>
            <person name="Geurts R."/>
            <person name="Cannon S.B."/>
            <person name="Udvardi M.K."/>
            <person name="Benedito V.A."/>
            <person name="Mayer K.F."/>
            <person name="Gouzy J."/>
            <person name="Schoof H."/>
            <person name="Van de Peer Y."/>
            <person name="Proost S."/>
            <person name="Cook D.R."/>
            <person name="Meyers B.C."/>
            <person name="Spannagl M."/>
            <person name="Cheung F."/>
            <person name="De Mita S."/>
            <person name="Krishnakumar V."/>
            <person name="Gundlach H."/>
            <person name="Zhou S."/>
            <person name="Mudge J."/>
            <person name="Bharti A.K."/>
            <person name="Murray J.D."/>
            <person name="Naoumkina M.A."/>
            <person name="Rosen B."/>
            <person name="Silverstein K.A."/>
            <person name="Tang H."/>
            <person name="Rombauts S."/>
            <person name="Zhao P.X."/>
            <person name="Zhou P."/>
            <person name="Barbe V."/>
            <person name="Bardou P."/>
            <person name="Bechner M."/>
            <person name="Bellec A."/>
            <person name="Berger A."/>
            <person name="Berges H."/>
            <person name="Bidwell S."/>
            <person name="Bisseling T."/>
            <person name="Choisne N."/>
            <person name="Couloux A."/>
            <person name="Denny R."/>
            <person name="Deshpande S."/>
            <person name="Dai X."/>
            <person name="Doyle J.J."/>
            <person name="Dudez A.M."/>
            <person name="Farmer A.D."/>
            <person name="Fouteau S."/>
            <person name="Franken C."/>
            <person name="Gibelin C."/>
            <person name="Gish J."/>
            <person name="Goldstein S."/>
            <person name="Gonzalez A.J."/>
            <person name="Green P.J."/>
            <person name="Hallab A."/>
            <person name="Hartog M."/>
            <person name="Hua A."/>
            <person name="Humphray S.J."/>
            <person name="Jeong D.H."/>
            <person name="Jing Y."/>
            <person name="Jocker A."/>
            <person name="Kenton S.M."/>
            <person name="Kim D.J."/>
            <person name="Klee K."/>
            <person name="Lai H."/>
            <person name="Lang C."/>
            <person name="Lin S."/>
            <person name="Macmil S.L."/>
            <person name="Magdelenat G."/>
            <person name="Matthews L."/>
            <person name="McCorrison J."/>
            <person name="Monaghan E.L."/>
            <person name="Mun J.H."/>
            <person name="Najar F.Z."/>
            <person name="Nicholson C."/>
            <person name="Noirot C."/>
            <person name="O'Bleness M."/>
            <person name="Paule C.R."/>
            <person name="Poulain J."/>
            <person name="Prion F."/>
            <person name="Qin B."/>
            <person name="Qu C."/>
            <person name="Retzel E.F."/>
            <person name="Riddle C."/>
            <person name="Sallet E."/>
            <person name="Samain S."/>
            <person name="Samson N."/>
            <person name="Sanders I."/>
            <person name="Saurat O."/>
            <person name="Scarpelli C."/>
            <person name="Schiex T."/>
            <person name="Segurens B."/>
            <person name="Severin A.J."/>
            <person name="Sherrier D.J."/>
            <person name="Shi R."/>
            <person name="Sims S."/>
            <person name="Singer S.R."/>
            <person name="Sinharoy S."/>
            <person name="Sterck L."/>
            <person name="Viollet A."/>
            <person name="Wang B.B."/>
            <person name="Wang K."/>
            <person name="Wang M."/>
            <person name="Wang X."/>
            <person name="Warfsmann J."/>
            <person name="Weissenbach J."/>
            <person name="White D.D."/>
            <person name="White J.D."/>
            <person name="Wiley G.B."/>
            <person name="Wincker P."/>
            <person name="Xing Y."/>
            <person name="Yang L."/>
            <person name="Yao Z."/>
            <person name="Ying F."/>
            <person name="Zhai J."/>
            <person name="Zhou L."/>
            <person name="Zuber A."/>
            <person name="Denarie J."/>
            <person name="Dixon R.A."/>
            <person name="May G.D."/>
            <person name="Schwartz D.C."/>
            <person name="Rogers J."/>
            <person name="Quetier F."/>
            <person name="Town C.D."/>
            <person name="Roe B.A."/>
        </authorList>
    </citation>
    <scope>NUCLEOTIDE SEQUENCE [LARGE SCALE GENOMIC DNA]</scope>
    <source>
        <strain evidence="2">A17</strain>
        <strain evidence="3 4">cv. Jemalong A17</strain>
    </source>
</reference>
<keyword evidence="1" id="KW-0472">Membrane</keyword>
<evidence type="ECO:0000313" key="3">
    <source>
        <dbReference type="EnsemblPlants" id="KEH28476"/>
    </source>
</evidence>
<organism evidence="2 4">
    <name type="scientific">Medicago truncatula</name>
    <name type="common">Barrel medic</name>
    <name type="synonym">Medicago tribuloides</name>
    <dbReference type="NCBI Taxonomy" id="3880"/>
    <lineage>
        <taxon>Eukaryota</taxon>
        <taxon>Viridiplantae</taxon>
        <taxon>Streptophyta</taxon>
        <taxon>Embryophyta</taxon>
        <taxon>Tracheophyta</taxon>
        <taxon>Spermatophyta</taxon>
        <taxon>Magnoliopsida</taxon>
        <taxon>eudicotyledons</taxon>
        <taxon>Gunneridae</taxon>
        <taxon>Pentapetalae</taxon>
        <taxon>rosids</taxon>
        <taxon>fabids</taxon>
        <taxon>Fabales</taxon>
        <taxon>Fabaceae</taxon>
        <taxon>Papilionoideae</taxon>
        <taxon>50 kb inversion clade</taxon>
        <taxon>NPAAA clade</taxon>
        <taxon>Hologalegina</taxon>
        <taxon>IRL clade</taxon>
        <taxon>Trifolieae</taxon>
        <taxon>Medicago</taxon>
    </lineage>
</organism>
<reference evidence="3" key="3">
    <citation type="submission" date="2015-04" db="UniProtKB">
        <authorList>
            <consortium name="EnsemblPlants"/>
        </authorList>
    </citation>
    <scope>IDENTIFICATION</scope>
    <source>
        <strain evidence="3">cv. Jemalong A17</strain>
    </source>
</reference>
<dbReference type="HOGENOM" id="CLU_2999509_0_0_1"/>
<keyword evidence="1 2" id="KW-0812">Transmembrane</keyword>
<keyword evidence="4" id="KW-1185">Reference proteome</keyword>
<evidence type="ECO:0000313" key="4">
    <source>
        <dbReference type="Proteomes" id="UP000002051"/>
    </source>
</evidence>
<evidence type="ECO:0000256" key="1">
    <source>
        <dbReference type="SAM" id="Phobius"/>
    </source>
</evidence>
<evidence type="ECO:0000313" key="2">
    <source>
        <dbReference type="EMBL" id="KEH28476.1"/>
    </source>
</evidence>
<sequence length="57" mass="6571">MAVIATLFVLRSFFLFTFYLLVCLLSGCCLKFLYHKSLTNDKDGEEKSETNRSTLKN</sequence>
<proteinExistence type="predicted"/>
<accession>A0A072UGD2</accession>